<name>A0A3B1BQM6_9ZZZZ</name>
<gene>
    <name evidence="3" type="ORF">MNBD_GAMMA24-691</name>
</gene>
<proteinExistence type="inferred from homology"/>
<evidence type="ECO:0000256" key="1">
    <source>
        <dbReference type="ARBA" id="ARBA00008791"/>
    </source>
</evidence>
<protein>
    <recommendedName>
        <fullName evidence="2">UspA domain-containing protein</fullName>
    </recommendedName>
</protein>
<dbReference type="InterPro" id="IPR006016">
    <property type="entry name" value="UspA"/>
</dbReference>
<accession>A0A3B1BQM6</accession>
<organism evidence="3">
    <name type="scientific">hydrothermal vent metagenome</name>
    <dbReference type="NCBI Taxonomy" id="652676"/>
    <lineage>
        <taxon>unclassified sequences</taxon>
        <taxon>metagenomes</taxon>
        <taxon>ecological metagenomes</taxon>
    </lineage>
</organism>
<comment type="similarity">
    <text evidence="1">Belongs to the universal stress protein A family.</text>
</comment>
<reference evidence="3" key="1">
    <citation type="submission" date="2018-06" db="EMBL/GenBank/DDBJ databases">
        <authorList>
            <person name="Zhirakovskaya E."/>
        </authorList>
    </citation>
    <scope>NUCLEOTIDE SEQUENCE</scope>
</reference>
<dbReference type="AlphaFoldDB" id="A0A3B1BQM6"/>
<dbReference type="EMBL" id="UOFZ01000161">
    <property type="protein sequence ID" value="VAX14144.1"/>
    <property type="molecule type" value="Genomic_DNA"/>
</dbReference>
<dbReference type="Pfam" id="PF00582">
    <property type="entry name" value="Usp"/>
    <property type="match status" value="1"/>
</dbReference>
<dbReference type="SUPFAM" id="SSF52402">
    <property type="entry name" value="Adenine nucleotide alpha hydrolases-like"/>
    <property type="match status" value="1"/>
</dbReference>
<dbReference type="PANTHER" id="PTHR46268">
    <property type="entry name" value="STRESS RESPONSE PROTEIN NHAX"/>
    <property type="match status" value="1"/>
</dbReference>
<dbReference type="Gene3D" id="3.40.50.12370">
    <property type="match status" value="1"/>
</dbReference>
<dbReference type="InterPro" id="IPR006015">
    <property type="entry name" value="Universal_stress_UspA"/>
</dbReference>
<evidence type="ECO:0000259" key="2">
    <source>
        <dbReference type="Pfam" id="PF00582"/>
    </source>
</evidence>
<dbReference type="CDD" id="cd00293">
    <property type="entry name" value="USP-like"/>
    <property type="match status" value="1"/>
</dbReference>
<feature type="domain" description="UspA" evidence="2">
    <location>
        <begin position="156"/>
        <end position="276"/>
    </location>
</feature>
<dbReference type="PANTHER" id="PTHR46268:SF15">
    <property type="entry name" value="UNIVERSAL STRESS PROTEIN HP_0031"/>
    <property type="match status" value="1"/>
</dbReference>
<evidence type="ECO:0000313" key="3">
    <source>
        <dbReference type="EMBL" id="VAX14144.1"/>
    </source>
</evidence>
<dbReference type="PRINTS" id="PR01438">
    <property type="entry name" value="UNVRSLSTRESS"/>
</dbReference>
<sequence length="279" mass="30433">MLRDLVVHLEGDGGDDTRLSYAEQICADFQAHLTGIFLNISHIPTSAGYAGFGAADVLAQYNSASIKAGDKAMKVLEEHFDQLLSIPHELRRYDVLLAEAASVLCSQVRTSDLLVTTRPYGTADHFPELVEWSIFGSGRGVLLAPPQIRAKKDGFGTIMVCWRDTKESSRAVSQAMPFLQRAKKVVIAMVDESGAPEQFGQEPGADISRHLSRHGCTVELRHLTGWSSVSEALLNEAEKSGADMIVMGSYGHSRIRQWVLGGVTRDVMSKSVLPILTAH</sequence>